<feature type="domain" description="N-(5'phosphoribosyl) anthranilate isomerase (PRAI)" evidence="8">
    <location>
        <begin position="4"/>
        <end position="198"/>
    </location>
</feature>
<name>A0A1W1CR79_9ZZZZ</name>
<comment type="similarity">
    <text evidence="2">Belongs to the TrpF family.</text>
</comment>
<accession>A0A1W1CR79</accession>
<dbReference type="AlphaFoldDB" id="A0A1W1CR79"/>
<evidence type="ECO:0000256" key="5">
    <source>
        <dbReference type="ARBA" id="ARBA00022822"/>
    </source>
</evidence>
<protein>
    <recommendedName>
        <fullName evidence="3">phosphoribosylanthranilate isomerase</fullName>
        <ecNumber evidence="3">5.3.1.24</ecNumber>
    </recommendedName>
</protein>
<dbReference type="UniPathway" id="UPA00035">
    <property type="reaction ID" value="UER00042"/>
</dbReference>
<sequence length="201" mass="22300">MRLKVCGLTNAENAREVAMLGVDAIGLVFYEKSPRNVSITTAQEIIKNLPPFINKVGLFVNAKQSFIDKVINNVAIDTLQFHGDETPKECEKYALPFIKAVRVDETINLYQISKNFNKACGLLLDAKHDTLYGGSGQSFDWSLIKEKIEIPIILAGGLNENNVKQAIAKVKPYGVDVSSGVEQSKGIKDIQQVKNFMEQIR</sequence>
<gene>
    <name evidence="9" type="ORF">MNB_SUP05-5-994</name>
</gene>
<dbReference type="EMBL" id="FPHJ01000061">
    <property type="protein sequence ID" value="SFV68233.1"/>
    <property type="molecule type" value="Genomic_DNA"/>
</dbReference>
<evidence type="ECO:0000256" key="2">
    <source>
        <dbReference type="ARBA" id="ARBA00007571"/>
    </source>
</evidence>
<keyword evidence="4" id="KW-0028">Amino-acid biosynthesis</keyword>
<dbReference type="InterPro" id="IPR044643">
    <property type="entry name" value="TrpF_fam"/>
</dbReference>
<organism evidence="9">
    <name type="scientific">hydrothermal vent metagenome</name>
    <dbReference type="NCBI Taxonomy" id="652676"/>
    <lineage>
        <taxon>unclassified sequences</taxon>
        <taxon>metagenomes</taxon>
        <taxon>ecological metagenomes</taxon>
    </lineage>
</organism>
<dbReference type="PANTHER" id="PTHR42894">
    <property type="entry name" value="N-(5'-PHOSPHORIBOSYL)ANTHRANILATE ISOMERASE"/>
    <property type="match status" value="1"/>
</dbReference>
<evidence type="ECO:0000259" key="8">
    <source>
        <dbReference type="Pfam" id="PF00697"/>
    </source>
</evidence>
<dbReference type="InterPro" id="IPR011060">
    <property type="entry name" value="RibuloseP-bd_barrel"/>
</dbReference>
<dbReference type="CDD" id="cd00405">
    <property type="entry name" value="PRAI"/>
    <property type="match status" value="1"/>
</dbReference>
<dbReference type="NCBIfam" id="NF002298">
    <property type="entry name" value="PRK01222.1-4"/>
    <property type="match status" value="1"/>
</dbReference>
<evidence type="ECO:0000256" key="1">
    <source>
        <dbReference type="ARBA" id="ARBA00004664"/>
    </source>
</evidence>
<dbReference type="InterPro" id="IPR001240">
    <property type="entry name" value="PRAI_dom"/>
</dbReference>
<dbReference type="EC" id="5.3.1.24" evidence="3"/>
<dbReference type="Pfam" id="PF00697">
    <property type="entry name" value="PRAI"/>
    <property type="match status" value="1"/>
</dbReference>
<dbReference type="HAMAP" id="MF_00135">
    <property type="entry name" value="PRAI"/>
    <property type="match status" value="1"/>
</dbReference>
<evidence type="ECO:0000256" key="7">
    <source>
        <dbReference type="ARBA" id="ARBA00023235"/>
    </source>
</evidence>
<keyword evidence="5" id="KW-0822">Tryptophan biosynthesis</keyword>
<keyword evidence="7 9" id="KW-0413">Isomerase</keyword>
<proteinExistence type="inferred from homology"/>
<dbReference type="Gene3D" id="3.20.20.70">
    <property type="entry name" value="Aldolase class I"/>
    <property type="match status" value="1"/>
</dbReference>
<reference evidence="9" key="1">
    <citation type="submission" date="2016-10" db="EMBL/GenBank/DDBJ databases">
        <authorList>
            <person name="de Groot N.N."/>
        </authorList>
    </citation>
    <scope>NUCLEOTIDE SEQUENCE</scope>
</reference>
<evidence type="ECO:0000256" key="6">
    <source>
        <dbReference type="ARBA" id="ARBA00023141"/>
    </source>
</evidence>
<evidence type="ECO:0000313" key="9">
    <source>
        <dbReference type="EMBL" id="SFV68233.1"/>
    </source>
</evidence>
<evidence type="ECO:0000256" key="3">
    <source>
        <dbReference type="ARBA" id="ARBA00012572"/>
    </source>
</evidence>
<dbReference type="NCBIfam" id="NF002299">
    <property type="entry name" value="PRK01222.1-6"/>
    <property type="match status" value="1"/>
</dbReference>
<dbReference type="FunFam" id="3.20.20.70:FF:000075">
    <property type="entry name" value="Tryptophan biosynthesis protein TRP1"/>
    <property type="match status" value="1"/>
</dbReference>
<dbReference type="PANTHER" id="PTHR42894:SF1">
    <property type="entry name" value="N-(5'-PHOSPHORIBOSYL)ANTHRANILATE ISOMERASE"/>
    <property type="match status" value="1"/>
</dbReference>
<dbReference type="InterPro" id="IPR013785">
    <property type="entry name" value="Aldolase_TIM"/>
</dbReference>
<comment type="pathway">
    <text evidence="1">Amino-acid biosynthesis; L-tryptophan biosynthesis; L-tryptophan from chorismate: step 3/5.</text>
</comment>
<dbReference type="GO" id="GO:0004640">
    <property type="term" value="F:phosphoribosylanthranilate isomerase activity"/>
    <property type="evidence" value="ECO:0007669"/>
    <property type="project" value="UniProtKB-EC"/>
</dbReference>
<evidence type="ECO:0000256" key="4">
    <source>
        <dbReference type="ARBA" id="ARBA00022605"/>
    </source>
</evidence>
<dbReference type="GO" id="GO:0000162">
    <property type="term" value="P:L-tryptophan biosynthetic process"/>
    <property type="evidence" value="ECO:0007669"/>
    <property type="project" value="UniProtKB-UniPathway"/>
</dbReference>
<keyword evidence="6" id="KW-0057">Aromatic amino acid biosynthesis</keyword>
<dbReference type="SUPFAM" id="SSF51366">
    <property type="entry name" value="Ribulose-phoshate binding barrel"/>
    <property type="match status" value="1"/>
</dbReference>